<keyword evidence="1" id="KW-0812">Transmembrane</keyword>
<protein>
    <submittedName>
        <fullName evidence="2">Uncharacterized protein</fullName>
    </submittedName>
</protein>
<accession>A0A7Y2Q105</accession>
<feature type="transmembrane region" description="Helical" evidence="1">
    <location>
        <begin position="195"/>
        <end position="214"/>
    </location>
</feature>
<dbReference type="RefSeq" id="WP_167039699.1">
    <property type="nucleotide sequence ID" value="NZ_BAAANA010000001.1"/>
</dbReference>
<sequence>MQLVNRQTFVWIPLIILSGSLLLSIVIWSMIPYDGVKWSGGSQAPLWYFLAIGIQALTFTFPFSQAMSVTRREFFLGTLLTAGMTAVLLAIVFVVGGLIEQATTGWGVNGYFFYLAWVWEGGPLAAAFFYFVIAMLFFVFGFWAATIYKRFGTLRLVVTLVGIGLALVGLLWLVIRTNAWAQLGTWFATAGAVGLAGWGLVLGVVLAGVSYLTLRRATP</sequence>
<organism evidence="2 3">
    <name type="scientific">Microbacterium ulmi</name>
    <dbReference type="NCBI Taxonomy" id="179095"/>
    <lineage>
        <taxon>Bacteria</taxon>
        <taxon>Bacillati</taxon>
        <taxon>Actinomycetota</taxon>
        <taxon>Actinomycetes</taxon>
        <taxon>Micrococcales</taxon>
        <taxon>Microbacteriaceae</taxon>
        <taxon>Microbacterium</taxon>
    </lineage>
</organism>
<evidence type="ECO:0000313" key="3">
    <source>
        <dbReference type="Proteomes" id="UP000543598"/>
    </source>
</evidence>
<reference evidence="2 3" key="1">
    <citation type="submission" date="2020-05" db="EMBL/GenBank/DDBJ databases">
        <title>MicrobeNet Type strains.</title>
        <authorList>
            <person name="Nicholson A.C."/>
        </authorList>
    </citation>
    <scope>NUCLEOTIDE SEQUENCE [LARGE SCALE GENOMIC DNA]</scope>
    <source>
        <strain evidence="2 3">JCM 14282</strain>
    </source>
</reference>
<feature type="transmembrane region" description="Helical" evidence="1">
    <location>
        <begin position="156"/>
        <end position="175"/>
    </location>
</feature>
<feature type="transmembrane region" description="Helical" evidence="1">
    <location>
        <begin position="9"/>
        <end position="31"/>
    </location>
</feature>
<feature type="transmembrane region" description="Helical" evidence="1">
    <location>
        <begin position="46"/>
        <end position="63"/>
    </location>
</feature>
<keyword evidence="3" id="KW-1185">Reference proteome</keyword>
<name>A0A7Y2Q105_9MICO</name>
<keyword evidence="1" id="KW-1133">Transmembrane helix</keyword>
<feature type="transmembrane region" description="Helical" evidence="1">
    <location>
        <begin position="111"/>
        <end position="144"/>
    </location>
</feature>
<dbReference type="Proteomes" id="UP000543598">
    <property type="component" value="Unassembled WGS sequence"/>
</dbReference>
<evidence type="ECO:0000256" key="1">
    <source>
        <dbReference type="SAM" id="Phobius"/>
    </source>
</evidence>
<dbReference type="EMBL" id="JABEMB010000026">
    <property type="protein sequence ID" value="NNH04898.1"/>
    <property type="molecule type" value="Genomic_DNA"/>
</dbReference>
<gene>
    <name evidence="2" type="ORF">HLA99_13680</name>
</gene>
<feature type="transmembrane region" description="Helical" evidence="1">
    <location>
        <begin position="75"/>
        <end position="99"/>
    </location>
</feature>
<dbReference type="AlphaFoldDB" id="A0A7Y2Q105"/>
<proteinExistence type="predicted"/>
<comment type="caution">
    <text evidence="2">The sequence shown here is derived from an EMBL/GenBank/DDBJ whole genome shotgun (WGS) entry which is preliminary data.</text>
</comment>
<keyword evidence="1" id="KW-0472">Membrane</keyword>
<evidence type="ECO:0000313" key="2">
    <source>
        <dbReference type="EMBL" id="NNH04898.1"/>
    </source>
</evidence>